<gene>
    <name evidence="3" type="primary">At1g14780_1</name>
    <name evidence="3" type="ORF">g.109236</name>
</gene>
<dbReference type="EMBL" id="GDJX01002120">
    <property type="protein sequence ID" value="JAT65816.1"/>
    <property type="molecule type" value="Transcribed_RNA"/>
</dbReference>
<dbReference type="AlphaFoldDB" id="A0A1D1ZFT3"/>
<dbReference type="GO" id="GO:0009626">
    <property type="term" value="P:plant-type hypersensitive response"/>
    <property type="evidence" value="ECO:0007669"/>
    <property type="project" value="TreeGrafter"/>
</dbReference>
<dbReference type="InterPro" id="IPR020864">
    <property type="entry name" value="MACPF"/>
</dbReference>
<dbReference type="InterPro" id="IPR044663">
    <property type="entry name" value="CAD1/NSL1-like"/>
</dbReference>
<dbReference type="GO" id="GO:2000031">
    <property type="term" value="P:regulation of salicylic acid mediated signaling pathway"/>
    <property type="evidence" value="ECO:0007669"/>
    <property type="project" value="InterPro"/>
</dbReference>
<evidence type="ECO:0000259" key="2">
    <source>
        <dbReference type="PROSITE" id="PS51412"/>
    </source>
</evidence>
<dbReference type="PROSITE" id="PS51412">
    <property type="entry name" value="MACPF_2"/>
    <property type="match status" value="1"/>
</dbReference>
<dbReference type="SMART" id="SM00457">
    <property type="entry name" value="MACPF"/>
    <property type="match status" value="1"/>
</dbReference>
<proteinExistence type="predicted"/>
<evidence type="ECO:0000256" key="1">
    <source>
        <dbReference type="SAM" id="MobiDB-lite"/>
    </source>
</evidence>
<organism evidence="3">
    <name type="scientific">Anthurium amnicola</name>
    <dbReference type="NCBI Taxonomy" id="1678845"/>
    <lineage>
        <taxon>Eukaryota</taxon>
        <taxon>Viridiplantae</taxon>
        <taxon>Streptophyta</taxon>
        <taxon>Embryophyta</taxon>
        <taxon>Tracheophyta</taxon>
        <taxon>Spermatophyta</taxon>
        <taxon>Magnoliopsida</taxon>
        <taxon>Liliopsida</taxon>
        <taxon>Araceae</taxon>
        <taxon>Pothoideae</taxon>
        <taxon>Potheae</taxon>
        <taxon>Anthurium</taxon>
    </lineage>
</organism>
<reference evidence="3" key="1">
    <citation type="submission" date="2015-07" db="EMBL/GenBank/DDBJ databases">
        <title>Transcriptome Assembly of Anthurium amnicola.</title>
        <authorList>
            <person name="Suzuki J."/>
        </authorList>
    </citation>
    <scope>NUCLEOTIDE SEQUENCE</scope>
</reference>
<feature type="region of interest" description="Disordered" evidence="1">
    <location>
        <begin position="17"/>
        <end position="36"/>
    </location>
</feature>
<evidence type="ECO:0000313" key="3">
    <source>
        <dbReference type="EMBL" id="JAT65816.1"/>
    </source>
</evidence>
<dbReference type="GO" id="GO:0005886">
    <property type="term" value="C:plasma membrane"/>
    <property type="evidence" value="ECO:0007669"/>
    <property type="project" value="TreeGrafter"/>
</dbReference>
<accession>A0A1D1ZFT3</accession>
<dbReference type="PANTHER" id="PTHR33199:SF4">
    <property type="entry name" value="OS02G0736300 PROTEIN"/>
    <property type="match status" value="1"/>
</dbReference>
<dbReference type="PANTHER" id="PTHR33199">
    <property type="entry name" value="MACPF DOMAIN-CONTAINING PROTEIN CAD1"/>
    <property type="match status" value="1"/>
</dbReference>
<dbReference type="Pfam" id="PF01823">
    <property type="entry name" value="MACPF"/>
    <property type="match status" value="1"/>
</dbReference>
<name>A0A1D1ZFT3_9ARAE</name>
<sequence length="645" mass="71635">MSVLTFSKPATPLWSVLPHQRRQKRETEEGERGRRGMSGCEVVERALRCLGRGFDVTSDFRAKYVKGKKRLLLLNEVETRELAVPGFGSVHGVSVDIKCDKGERMRYQSDVLEFSQMSELFNRRGSLAGKIPSGAFNSMFQFNGGVWARDAAQTKCLALDGYFISLFNLRIDRWSLSLADHVADAVPSSWEPAALARFIENYGTHIIVGLSVGGQDVVFVRQDQSSTLPPAEIKNHLDKLGDQLFTGTCTLPPLHWKTKDHRQKVHEAFNVFDTKSVLPGDFTSVSSKSGITVICSKRGGDAYASSHCEWLPTVSTTPDVINFTFVPITSLLKDVPGKGFLSHAINLYLRYKPPISDLEYFLDFQSHKQWAPMLNDHPLGPSSNRFLQKPALQFNLMGPKLYVNTAQVVVGRRPVTGMRLHLEGKKNDRLAVHLQHLSNPPAAFFGDPAEDSRVQLWRGSEEATDERYYEPVQWKKFSHVCTAAVKYDPLWRPSAGAGSSAFVVAGAQLHVKTHRSRRVLHLRLLYSEVPSCGVGRSAWEQSSPRLSQRLGLFSTASTMISGGGVVEREKPAVVVDSGVFPTGPPVPVQAQKLLRFVDTSELCKGPQDCPGYWLVTGAKLAMHKGKICLHVKFSLLTPPCEHQVN</sequence>
<protein>
    <submittedName>
        <fullName evidence="3">MACPF domain-containing protein At1g14780</fullName>
    </submittedName>
</protein>
<feature type="compositionally biased region" description="Basic and acidic residues" evidence="1">
    <location>
        <begin position="25"/>
        <end position="34"/>
    </location>
</feature>
<feature type="domain" description="MACPF" evidence="2">
    <location>
        <begin position="33"/>
        <end position="362"/>
    </location>
</feature>